<evidence type="ECO:0000256" key="2">
    <source>
        <dbReference type="SAM" id="SignalP"/>
    </source>
</evidence>
<feature type="transmembrane region" description="Helical" evidence="1">
    <location>
        <begin position="316"/>
        <end position="349"/>
    </location>
</feature>
<proteinExistence type="predicted"/>
<accession>A0A1F6MW04</accession>
<reference evidence="3 4" key="1">
    <citation type="journal article" date="2016" name="Nat. Commun.">
        <title>Thousands of microbial genomes shed light on interconnected biogeochemical processes in an aquifer system.</title>
        <authorList>
            <person name="Anantharaman K."/>
            <person name="Brown C.T."/>
            <person name="Hug L.A."/>
            <person name="Sharon I."/>
            <person name="Castelle C.J."/>
            <person name="Probst A.J."/>
            <person name="Thomas B.C."/>
            <person name="Singh A."/>
            <person name="Wilkins M.J."/>
            <person name="Karaoz U."/>
            <person name="Brodie E.L."/>
            <person name="Williams K.H."/>
            <person name="Hubbard S.S."/>
            <person name="Banfield J.F."/>
        </authorList>
    </citation>
    <scope>NUCLEOTIDE SEQUENCE [LARGE SCALE GENOMIC DNA]</scope>
</reference>
<keyword evidence="1" id="KW-0812">Transmembrane</keyword>
<protein>
    <submittedName>
        <fullName evidence="3">Uncharacterized protein</fullName>
    </submittedName>
</protein>
<sequence>MKKFFIFTIIISAILAPLHLTFAHGDAAGTKAAVYYNEACGACAVHVNTDLPALLNEHGVSEIIKKDYISQPGVRVEMNRLLTQYKIPIDLQSHIMAFVGDKYVLGGHVPNQIVEDLFSNELSDKFKLVVVSQDEMHTDAAEYKIFAIPSYANNFVGEPKTYQIDTPVKEYFKYLEDNKNRFSLDDKVGGRAGKDKSLLPVVLVSGFLDGINPCAFAVLLLFIAFLFSLKRTRANIWKMGVVYIAAIFLAYVLIGFGLMKALVFTNSPHLMAKLGAWLVIILGVINIIGLVFPKFPIKLRIPMFSKETLCNWITKATMPAAFVAGFLVGLCTFPCSGGIYVAIIGLLAAKTTYFAGVGYLLLYNLMFIMPLVIILVLAGNKKAVEKITAWEQSETLNMKILSAGIMLLLGIIILAWFT</sequence>
<dbReference type="PANTHER" id="PTHR31272">
    <property type="entry name" value="CYTOCHROME C-TYPE BIOGENESIS PROTEIN HI_1454-RELATED"/>
    <property type="match status" value="1"/>
</dbReference>
<feature type="transmembrane region" description="Helical" evidence="1">
    <location>
        <begin position="274"/>
        <end position="295"/>
    </location>
</feature>
<keyword evidence="1" id="KW-1133">Transmembrane helix</keyword>
<feature type="transmembrane region" description="Helical" evidence="1">
    <location>
        <begin position="210"/>
        <end position="229"/>
    </location>
</feature>
<comment type="caution">
    <text evidence="3">The sequence shown here is derived from an EMBL/GenBank/DDBJ whole genome shotgun (WGS) entry which is preliminary data.</text>
</comment>
<feature type="signal peptide" evidence="2">
    <location>
        <begin position="1"/>
        <end position="27"/>
    </location>
</feature>
<dbReference type="AlphaFoldDB" id="A0A1F6MW04"/>
<feature type="transmembrane region" description="Helical" evidence="1">
    <location>
        <begin position="361"/>
        <end position="379"/>
    </location>
</feature>
<feature type="transmembrane region" description="Helical" evidence="1">
    <location>
        <begin position="241"/>
        <end position="262"/>
    </location>
</feature>
<organism evidence="3 4">
    <name type="scientific">Candidatus Magasanikbacteria bacterium RIFCSPLOWO2_12_FULL_43_12</name>
    <dbReference type="NCBI Taxonomy" id="1798692"/>
    <lineage>
        <taxon>Bacteria</taxon>
        <taxon>Candidatus Magasanikiibacteriota</taxon>
    </lineage>
</organism>
<evidence type="ECO:0000256" key="1">
    <source>
        <dbReference type="SAM" id="Phobius"/>
    </source>
</evidence>
<dbReference type="STRING" id="1798692.A3G00_04320"/>
<evidence type="ECO:0000313" key="3">
    <source>
        <dbReference type="EMBL" id="OGH75688.1"/>
    </source>
</evidence>
<name>A0A1F6MW04_9BACT</name>
<dbReference type="Proteomes" id="UP000178347">
    <property type="component" value="Unassembled WGS sequence"/>
</dbReference>
<dbReference type="InterPro" id="IPR051790">
    <property type="entry name" value="Cytochrome_c-biogenesis_DsbD"/>
</dbReference>
<evidence type="ECO:0000313" key="4">
    <source>
        <dbReference type="Proteomes" id="UP000178347"/>
    </source>
</evidence>
<feature type="transmembrane region" description="Helical" evidence="1">
    <location>
        <begin position="400"/>
        <end position="417"/>
    </location>
</feature>
<dbReference type="EMBL" id="MFQN01000004">
    <property type="protein sequence ID" value="OGH75688.1"/>
    <property type="molecule type" value="Genomic_DNA"/>
</dbReference>
<gene>
    <name evidence="3" type="ORF">A3G00_04320</name>
</gene>
<dbReference type="PANTHER" id="PTHR31272:SF9">
    <property type="entry name" value="BLL1027 PROTEIN"/>
    <property type="match status" value="1"/>
</dbReference>
<feature type="chain" id="PRO_5009525683" evidence="2">
    <location>
        <begin position="28"/>
        <end position="418"/>
    </location>
</feature>
<keyword evidence="1" id="KW-0472">Membrane</keyword>
<keyword evidence="2" id="KW-0732">Signal</keyword>